<dbReference type="EMBL" id="MSIF01000020">
    <property type="protein sequence ID" value="OLF06684.1"/>
    <property type="molecule type" value="Genomic_DNA"/>
</dbReference>
<evidence type="ECO:0000256" key="1">
    <source>
        <dbReference type="ARBA" id="ARBA00001974"/>
    </source>
</evidence>
<keyword evidence="11" id="KW-1185">Reference proteome</keyword>
<proteinExistence type="inferred from homology"/>
<dbReference type="OrthoDB" id="4507084at2"/>
<dbReference type="Gene3D" id="1.10.540.10">
    <property type="entry name" value="Acyl-CoA dehydrogenase/oxidase, N-terminal domain"/>
    <property type="match status" value="1"/>
</dbReference>
<dbReference type="SUPFAM" id="SSF47203">
    <property type="entry name" value="Acyl-CoA dehydrogenase C-terminal domain-like"/>
    <property type="match status" value="1"/>
</dbReference>
<evidence type="ECO:0000256" key="6">
    <source>
        <dbReference type="RuleBase" id="RU362125"/>
    </source>
</evidence>
<evidence type="ECO:0000256" key="4">
    <source>
        <dbReference type="ARBA" id="ARBA00022827"/>
    </source>
</evidence>
<evidence type="ECO:0000256" key="3">
    <source>
        <dbReference type="ARBA" id="ARBA00022630"/>
    </source>
</evidence>
<dbReference type="InterPro" id="IPR006091">
    <property type="entry name" value="Acyl-CoA_Oxase/DH_mid-dom"/>
</dbReference>
<dbReference type="Pfam" id="PF02771">
    <property type="entry name" value="Acyl-CoA_dh_N"/>
    <property type="match status" value="1"/>
</dbReference>
<feature type="domain" description="Acyl-CoA dehydrogenase/oxidase C-terminal" evidence="7">
    <location>
        <begin position="276"/>
        <end position="375"/>
    </location>
</feature>
<comment type="caution">
    <text evidence="10">The sequence shown here is derived from an EMBL/GenBank/DDBJ whole genome shotgun (WGS) entry which is preliminary data.</text>
</comment>
<dbReference type="InterPro" id="IPR037069">
    <property type="entry name" value="AcylCoA_DH/ox_N_sf"/>
</dbReference>
<dbReference type="Gene3D" id="2.40.110.10">
    <property type="entry name" value="Butyryl-CoA Dehydrogenase, subunit A, domain 2"/>
    <property type="match status" value="1"/>
</dbReference>
<dbReference type="GO" id="GO:0050660">
    <property type="term" value="F:flavin adenine dinucleotide binding"/>
    <property type="evidence" value="ECO:0007669"/>
    <property type="project" value="InterPro"/>
</dbReference>
<name>A0A7Z1AWB0_9PSEU</name>
<comment type="similarity">
    <text evidence="2 6">Belongs to the acyl-CoA dehydrogenase family.</text>
</comment>
<dbReference type="AlphaFoldDB" id="A0A7Z1AWB0"/>
<dbReference type="Pfam" id="PF00441">
    <property type="entry name" value="Acyl-CoA_dh_1"/>
    <property type="match status" value="1"/>
</dbReference>
<organism evidence="10 11">
    <name type="scientific">Actinophytocola xinjiangensis</name>
    <dbReference type="NCBI Taxonomy" id="485602"/>
    <lineage>
        <taxon>Bacteria</taxon>
        <taxon>Bacillati</taxon>
        <taxon>Actinomycetota</taxon>
        <taxon>Actinomycetes</taxon>
        <taxon>Pseudonocardiales</taxon>
        <taxon>Pseudonocardiaceae</taxon>
    </lineage>
</organism>
<feature type="domain" description="Acyl-CoA dehydrogenase/oxidase N-terminal" evidence="9">
    <location>
        <begin position="7"/>
        <end position="120"/>
    </location>
</feature>
<evidence type="ECO:0000313" key="10">
    <source>
        <dbReference type="EMBL" id="OLF06684.1"/>
    </source>
</evidence>
<protein>
    <submittedName>
        <fullName evidence="10">Acyl-CoA dehydrogenase</fullName>
    </submittedName>
</protein>
<dbReference type="GO" id="GO:0016627">
    <property type="term" value="F:oxidoreductase activity, acting on the CH-CH group of donors"/>
    <property type="evidence" value="ECO:0007669"/>
    <property type="project" value="InterPro"/>
</dbReference>
<dbReference type="InterPro" id="IPR013786">
    <property type="entry name" value="AcylCoA_DH/ox_N"/>
</dbReference>
<evidence type="ECO:0000256" key="2">
    <source>
        <dbReference type="ARBA" id="ARBA00009347"/>
    </source>
</evidence>
<gene>
    <name evidence="10" type="ORF">BLA60_30960</name>
</gene>
<dbReference type="InterPro" id="IPR036250">
    <property type="entry name" value="AcylCo_DH-like_C"/>
</dbReference>
<evidence type="ECO:0000313" key="11">
    <source>
        <dbReference type="Proteomes" id="UP000185696"/>
    </source>
</evidence>
<evidence type="ECO:0000259" key="7">
    <source>
        <dbReference type="Pfam" id="PF00441"/>
    </source>
</evidence>
<dbReference type="Pfam" id="PF02770">
    <property type="entry name" value="Acyl-CoA_dh_M"/>
    <property type="match status" value="1"/>
</dbReference>
<evidence type="ECO:0000259" key="8">
    <source>
        <dbReference type="Pfam" id="PF02770"/>
    </source>
</evidence>
<sequence length="381" mass="41584">MEFELGEQAEALRTRLRELLAEMLPENWAGPFSDDERVRAVADRVCQRLARERLLTIDWPAEYGGAGASVWEQTVLREEMWAHLEPRGAQYMGLSWVGPTIMRFGTEEQRREHLPPIAGGRVVWCQGFSEPEAGSDLGSLSLGATRDGDGWLLSGQKIWTSYAPIADWCFLAARTARAEGAKTHGVTIFLVPMDRPGVTVRPIDSMLGVLHLNELYFDGARVTGADVLGTVDHGWEVIKFVLGHERIGIPRYARDDRLLAELSGLDGAGGGAFGLELVRALVHARLARLLSYRAVARREAGTLTDREASTARMAAIQLDQEVASLALNALGPNGIAPSGGGELLGHAEDIYRYARSATIASGTIEIQRMLVARALTSEETT</sequence>
<dbReference type="RefSeq" id="WP_075136565.1">
    <property type="nucleotide sequence ID" value="NZ_MSIF01000020.1"/>
</dbReference>
<feature type="domain" description="Acyl-CoA oxidase/dehydrogenase middle" evidence="8">
    <location>
        <begin position="125"/>
        <end position="218"/>
    </location>
</feature>
<keyword evidence="3 6" id="KW-0285">Flavoprotein</keyword>
<dbReference type="InterPro" id="IPR052161">
    <property type="entry name" value="Mycobact_Acyl-CoA_DH"/>
</dbReference>
<comment type="cofactor">
    <cofactor evidence="1 6">
        <name>FAD</name>
        <dbReference type="ChEBI" id="CHEBI:57692"/>
    </cofactor>
</comment>
<evidence type="ECO:0000256" key="5">
    <source>
        <dbReference type="ARBA" id="ARBA00023002"/>
    </source>
</evidence>
<dbReference type="InterPro" id="IPR009100">
    <property type="entry name" value="AcylCoA_DH/oxidase_NM_dom_sf"/>
</dbReference>
<keyword evidence="4 6" id="KW-0274">FAD</keyword>
<accession>A0A7Z1AWB0</accession>
<dbReference type="InterPro" id="IPR009075">
    <property type="entry name" value="AcylCo_DH/oxidase_C"/>
</dbReference>
<reference evidence="10 11" key="1">
    <citation type="submission" date="2016-12" db="EMBL/GenBank/DDBJ databases">
        <title>The draft genome sequence of Actinophytocola xinjiangensis.</title>
        <authorList>
            <person name="Wang W."/>
            <person name="Yuan L."/>
        </authorList>
    </citation>
    <scope>NUCLEOTIDE SEQUENCE [LARGE SCALE GENOMIC DNA]</scope>
    <source>
        <strain evidence="10 11">CGMCC 4.4663</strain>
    </source>
</reference>
<dbReference type="SUPFAM" id="SSF56645">
    <property type="entry name" value="Acyl-CoA dehydrogenase NM domain-like"/>
    <property type="match status" value="1"/>
</dbReference>
<dbReference type="InterPro" id="IPR046373">
    <property type="entry name" value="Acyl-CoA_Oxase/DH_mid-dom_sf"/>
</dbReference>
<evidence type="ECO:0000259" key="9">
    <source>
        <dbReference type="Pfam" id="PF02771"/>
    </source>
</evidence>
<dbReference type="Proteomes" id="UP000185696">
    <property type="component" value="Unassembled WGS sequence"/>
</dbReference>
<dbReference type="PANTHER" id="PTHR43292">
    <property type="entry name" value="ACYL-COA DEHYDROGENASE"/>
    <property type="match status" value="1"/>
</dbReference>
<dbReference type="PANTHER" id="PTHR43292:SF3">
    <property type="entry name" value="ACYL-COA DEHYDROGENASE FADE29"/>
    <property type="match status" value="1"/>
</dbReference>
<dbReference type="GO" id="GO:0005886">
    <property type="term" value="C:plasma membrane"/>
    <property type="evidence" value="ECO:0007669"/>
    <property type="project" value="TreeGrafter"/>
</dbReference>
<dbReference type="Gene3D" id="1.20.140.10">
    <property type="entry name" value="Butyryl-CoA Dehydrogenase, subunit A, domain 3"/>
    <property type="match status" value="1"/>
</dbReference>
<keyword evidence="5 6" id="KW-0560">Oxidoreductase</keyword>